<evidence type="ECO:0000313" key="1">
    <source>
        <dbReference type="EMBL" id="NBJ27069.1"/>
    </source>
</evidence>
<gene>
    <name evidence="1" type="ORF">GR303_22320</name>
</gene>
<keyword evidence="2" id="KW-1185">Reference proteome</keyword>
<protein>
    <submittedName>
        <fullName evidence="1">Uncharacterized protein</fullName>
    </submittedName>
</protein>
<proteinExistence type="predicted"/>
<reference evidence="1 2" key="1">
    <citation type="submission" date="2020-01" db="EMBL/GenBank/DDBJ databases">
        <title>Microvirga sp. nov., an arsenate reduction bacterium isolated from Tibet hotspring sediments.</title>
        <authorList>
            <person name="Yuan C.-G."/>
        </authorList>
    </citation>
    <scope>NUCLEOTIDE SEQUENCE [LARGE SCALE GENOMIC DNA]</scope>
    <source>
        <strain evidence="1 2">SYSU G3D203</strain>
    </source>
</reference>
<dbReference type="EMBL" id="JAAAXJ010000025">
    <property type="protein sequence ID" value="NBJ27069.1"/>
    <property type="molecule type" value="Genomic_DNA"/>
</dbReference>
<name>A0ABW9Z308_9HYPH</name>
<dbReference type="Proteomes" id="UP000818323">
    <property type="component" value="Unassembled WGS sequence"/>
</dbReference>
<sequence length="104" mass="10663">MAASLVIELHDGYVDGSVEVFGSGECLVGKVMLLHIAPSLLDIVEFGGILWQLFDAEPVRPLAEGGCGYLAGVDGTVVEDEPNRLGAAAGLGAIAAVRGAQEAR</sequence>
<comment type="caution">
    <text evidence="1">The sequence shown here is derived from an EMBL/GenBank/DDBJ whole genome shotgun (WGS) entry which is preliminary data.</text>
</comment>
<evidence type="ECO:0000313" key="2">
    <source>
        <dbReference type="Proteomes" id="UP000818323"/>
    </source>
</evidence>
<dbReference type="RefSeq" id="WP_161726396.1">
    <property type="nucleotide sequence ID" value="NZ_JAAAXI010000034.1"/>
</dbReference>
<accession>A0ABW9Z308</accession>
<organism evidence="1 2">
    <name type="scientific">Microvirga arsenatis</name>
    <dbReference type="NCBI Taxonomy" id="2692265"/>
    <lineage>
        <taxon>Bacteria</taxon>
        <taxon>Pseudomonadati</taxon>
        <taxon>Pseudomonadota</taxon>
        <taxon>Alphaproteobacteria</taxon>
        <taxon>Hyphomicrobiales</taxon>
        <taxon>Methylobacteriaceae</taxon>
        <taxon>Microvirga</taxon>
    </lineage>
</organism>